<evidence type="ECO:0000256" key="1">
    <source>
        <dbReference type="SAM" id="Coils"/>
    </source>
</evidence>
<dbReference type="SUPFAM" id="SSF81383">
    <property type="entry name" value="F-box domain"/>
    <property type="match status" value="1"/>
</dbReference>
<gene>
    <name evidence="3" type="ORF">NAEGRDRAFT_65077</name>
</gene>
<reference evidence="3 4" key="1">
    <citation type="journal article" date="2010" name="Cell">
        <title>The genome of Naegleria gruberi illuminates early eukaryotic versatility.</title>
        <authorList>
            <person name="Fritz-Laylin L.K."/>
            <person name="Prochnik S.E."/>
            <person name="Ginger M.L."/>
            <person name="Dacks J.B."/>
            <person name="Carpenter M.L."/>
            <person name="Field M.C."/>
            <person name="Kuo A."/>
            <person name="Paredez A."/>
            <person name="Chapman J."/>
            <person name="Pham J."/>
            <person name="Shu S."/>
            <person name="Neupane R."/>
            <person name="Cipriano M."/>
            <person name="Mancuso J."/>
            <person name="Tu H."/>
            <person name="Salamov A."/>
            <person name="Lindquist E."/>
            <person name="Shapiro H."/>
            <person name="Lucas S."/>
            <person name="Grigoriev I.V."/>
            <person name="Cande W.Z."/>
            <person name="Fulton C."/>
            <person name="Rokhsar D.S."/>
            <person name="Dawson S.C."/>
        </authorList>
    </citation>
    <scope>NUCLEOTIDE SEQUENCE [LARGE SCALE GENOMIC DNA]</scope>
    <source>
        <strain evidence="3 4">NEG-M</strain>
    </source>
</reference>
<dbReference type="GeneID" id="8861318"/>
<keyword evidence="1" id="KW-0175">Coiled coil</keyword>
<dbReference type="InParanoid" id="D2V897"/>
<dbReference type="InterPro" id="IPR036047">
    <property type="entry name" value="F-box-like_dom_sf"/>
</dbReference>
<evidence type="ECO:0000259" key="2">
    <source>
        <dbReference type="PROSITE" id="PS50181"/>
    </source>
</evidence>
<dbReference type="Gene3D" id="1.20.1280.50">
    <property type="match status" value="1"/>
</dbReference>
<dbReference type="Proteomes" id="UP000006671">
    <property type="component" value="Unassembled WGS sequence"/>
</dbReference>
<dbReference type="AlphaFoldDB" id="D2V897"/>
<evidence type="ECO:0000313" key="3">
    <source>
        <dbReference type="EMBL" id="EFC47006.1"/>
    </source>
</evidence>
<organism evidence="4">
    <name type="scientific">Naegleria gruberi</name>
    <name type="common">Amoeba</name>
    <dbReference type="NCBI Taxonomy" id="5762"/>
    <lineage>
        <taxon>Eukaryota</taxon>
        <taxon>Discoba</taxon>
        <taxon>Heterolobosea</taxon>
        <taxon>Tetramitia</taxon>
        <taxon>Eutetramitia</taxon>
        <taxon>Vahlkampfiidae</taxon>
        <taxon>Naegleria</taxon>
    </lineage>
</organism>
<dbReference type="PROSITE" id="PS50181">
    <property type="entry name" value="FBOX"/>
    <property type="match status" value="1"/>
</dbReference>
<dbReference type="InterPro" id="IPR001810">
    <property type="entry name" value="F-box_dom"/>
</dbReference>
<dbReference type="CDD" id="cd09917">
    <property type="entry name" value="F-box_SF"/>
    <property type="match status" value="1"/>
</dbReference>
<accession>D2V897</accession>
<feature type="domain" description="F-box" evidence="2">
    <location>
        <begin position="2"/>
        <end position="49"/>
    </location>
</feature>
<proteinExistence type="predicted"/>
<dbReference type="EMBL" id="GG738856">
    <property type="protein sequence ID" value="EFC47006.1"/>
    <property type="molecule type" value="Genomic_DNA"/>
</dbReference>
<feature type="coiled-coil region" evidence="1">
    <location>
        <begin position="118"/>
        <end position="145"/>
    </location>
</feature>
<dbReference type="Pfam" id="PF12937">
    <property type="entry name" value="F-box-like"/>
    <property type="match status" value="1"/>
</dbReference>
<protein>
    <recommendedName>
        <fullName evidence="2">F-box domain-containing protein</fullName>
    </recommendedName>
</protein>
<dbReference type="RefSeq" id="XP_002679750.1">
    <property type="nucleotide sequence ID" value="XM_002679704.1"/>
</dbReference>
<name>D2V897_NAEGR</name>
<sequence>MSKHFSDLPREIMLEIFTFLSLPHLGTLLSLNRSIHDELENSSNFWRKLWNGYSKGVEHYSIPLDLSDSMKKQFVVLISHKKQDIIFIKNSIRRLRRDLDDCEVMIEIGFSDPNDEMIDSYREKAKEIKNEIDECQAKLEILKTDSDNFGN</sequence>
<keyword evidence="4" id="KW-1185">Reference proteome</keyword>
<evidence type="ECO:0000313" key="4">
    <source>
        <dbReference type="Proteomes" id="UP000006671"/>
    </source>
</evidence>
<dbReference type="KEGG" id="ngr:NAEGRDRAFT_65077"/>
<dbReference type="VEuPathDB" id="AmoebaDB:NAEGRDRAFT_65077"/>